<evidence type="ECO:0000313" key="3">
    <source>
        <dbReference type="EMBL" id="SKC50950.1"/>
    </source>
</evidence>
<keyword evidence="1" id="KW-0677">Repeat</keyword>
<evidence type="ECO:0000313" key="4">
    <source>
        <dbReference type="Proteomes" id="UP000190961"/>
    </source>
</evidence>
<gene>
    <name evidence="3" type="ORF">SAMN05660236_1105</name>
</gene>
<evidence type="ECO:0000259" key="2">
    <source>
        <dbReference type="PROSITE" id="PS50853"/>
    </source>
</evidence>
<dbReference type="SMART" id="SM00060">
    <property type="entry name" value="FN3"/>
    <property type="match status" value="3"/>
</dbReference>
<feature type="domain" description="Fibronectin type-III" evidence="2">
    <location>
        <begin position="508"/>
        <end position="601"/>
    </location>
</feature>
<organism evidence="3 4">
    <name type="scientific">Ohtaekwangia koreensis</name>
    <dbReference type="NCBI Taxonomy" id="688867"/>
    <lineage>
        <taxon>Bacteria</taxon>
        <taxon>Pseudomonadati</taxon>
        <taxon>Bacteroidota</taxon>
        <taxon>Cytophagia</taxon>
        <taxon>Cytophagales</taxon>
        <taxon>Fulvivirgaceae</taxon>
        <taxon>Ohtaekwangia</taxon>
    </lineage>
</organism>
<name>A0A1T5JHM7_9BACT</name>
<dbReference type="EMBL" id="FUZU01000001">
    <property type="protein sequence ID" value="SKC50950.1"/>
    <property type="molecule type" value="Genomic_DNA"/>
</dbReference>
<proteinExistence type="predicted"/>
<sequence length="695" mass="79089">MKLRIYYILIMSLLLAGVTPTFSQQQRGKIYVIAKPSKDKIQLRWGPDNDVAWQYLVKNGVTIERITISRNNTILPLPERLKLTSQPLKPWPASAWQPRVENDDYFAIGAQSLYGDDFSVINQKKGNSDVVEMMNMSKQQELRFSFLLFVADQSFEVAKAAALGFEDGAVRPGERYLYRIYPSKALPIKIDTGFVYIGTDEKYELPQPLDLKATFSDKVVSLSWNKVYHERIYNSYIVEKSEDEGKSFNPINKLPFVMTMPERTQSSPYMYRSDSLAQNNKRYVYRVIGIDAFGEKGPPSETISGMGKGKSSFQVQINRSEVINNQQIRVEWTLEPQSKQGEVTKFKLFRSNSVTGKYEVVKDNIASSNSNFTDASPRPTNYYMVSAFTSDGQTINSFPVLVQLEDSIPPSSPLGLTGIVDTAGMVRLQWRANTEDDLVGYRVYRSNYKSSEYSQVTHTFLKGANYQDTINVLSLDKKVYYKITALDTRYNESKFSTILELDKPDKIAPVPPVFTNILNSYKRVKLEWKRSSSNDVKEQLLYRKEGTGSWQPLRNFPVDTVTFQDKSVQPSTQYQYRIIAVDAAGNKSVVSKDIMIRTQAETDHLQISTLTAVPDRTGMKIALGWEYPSWNNIQKFCIYRSSAGEPLSLYKSLPATSRGFNDAQVKMATSYQYRIKVIFKDGTETPFSKEVGVSF</sequence>
<dbReference type="InterPro" id="IPR050964">
    <property type="entry name" value="Striated_Muscle_Regulatory"/>
</dbReference>
<dbReference type="InterPro" id="IPR013783">
    <property type="entry name" value="Ig-like_fold"/>
</dbReference>
<dbReference type="Gene3D" id="2.60.40.10">
    <property type="entry name" value="Immunoglobulins"/>
    <property type="match status" value="5"/>
</dbReference>
<reference evidence="3 4" key="1">
    <citation type="submission" date="2017-02" db="EMBL/GenBank/DDBJ databases">
        <authorList>
            <person name="Peterson S.W."/>
        </authorList>
    </citation>
    <scope>NUCLEOTIDE SEQUENCE [LARGE SCALE GENOMIC DNA]</scope>
    <source>
        <strain evidence="3 4">DSM 25262</strain>
    </source>
</reference>
<dbReference type="AlphaFoldDB" id="A0A1T5JHM7"/>
<dbReference type="CDD" id="cd00063">
    <property type="entry name" value="FN3"/>
    <property type="match status" value="2"/>
</dbReference>
<dbReference type="InterPro" id="IPR036116">
    <property type="entry name" value="FN3_sf"/>
</dbReference>
<keyword evidence="4" id="KW-1185">Reference proteome</keyword>
<dbReference type="STRING" id="688867.SAMN05660236_1105"/>
<dbReference type="PANTHER" id="PTHR13817:SF166">
    <property type="entry name" value="NEURONAL IGCAM-RELATED"/>
    <property type="match status" value="1"/>
</dbReference>
<evidence type="ECO:0000256" key="1">
    <source>
        <dbReference type="ARBA" id="ARBA00022737"/>
    </source>
</evidence>
<dbReference type="Proteomes" id="UP000190961">
    <property type="component" value="Unassembled WGS sequence"/>
</dbReference>
<dbReference type="InterPro" id="IPR003961">
    <property type="entry name" value="FN3_dom"/>
</dbReference>
<accession>A0A1T5JHM7</accession>
<dbReference type="SUPFAM" id="SSF49265">
    <property type="entry name" value="Fibronectin type III"/>
    <property type="match status" value="3"/>
</dbReference>
<dbReference type="PROSITE" id="PS50853">
    <property type="entry name" value="FN3"/>
    <property type="match status" value="1"/>
</dbReference>
<protein>
    <recommendedName>
        <fullName evidence="2">Fibronectin type-III domain-containing protein</fullName>
    </recommendedName>
</protein>
<dbReference type="PANTHER" id="PTHR13817">
    <property type="entry name" value="TITIN"/>
    <property type="match status" value="1"/>
</dbReference>